<feature type="region of interest" description="Disordered" evidence="1">
    <location>
        <begin position="1"/>
        <end position="31"/>
    </location>
</feature>
<dbReference type="RefSeq" id="WP_188420830.1">
    <property type="nucleotide sequence ID" value="NZ_BMCK01000001.1"/>
</dbReference>
<protein>
    <submittedName>
        <fullName evidence="2">Uncharacterized protein</fullName>
    </submittedName>
</protein>
<name>A0ABQ1Q1B9_9ACTN</name>
<proteinExistence type="predicted"/>
<comment type="caution">
    <text evidence="2">The sequence shown here is derived from an EMBL/GenBank/DDBJ whole genome shotgun (WGS) entry which is preliminary data.</text>
</comment>
<accession>A0ABQ1Q1B9</accession>
<keyword evidence="3" id="KW-1185">Reference proteome</keyword>
<evidence type="ECO:0000256" key="1">
    <source>
        <dbReference type="SAM" id="MobiDB-lite"/>
    </source>
</evidence>
<dbReference type="Proteomes" id="UP000630594">
    <property type="component" value="Unassembled WGS sequence"/>
</dbReference>
<gene>
    <name evidence="2" type="ORF">GCM10007231_05570</name>
</gene>
<sequence>MALKAPNGSVNRNPSMQAAKDDDPYTCPDGSTTTLIKKHKNRLTAVNSIHATTDGHKTRFVLSKGADTRMGGASKWGTAWTFSGGVSRSLRTATRWGMRKKAGHRMLQTRYTIGHYKNTLSERGSCVVWYRKSAISHEGGAESNRAYAMKVTKKYCRKYEKGGGLTLSKEKSTNWTNGLSMASIIGFDLESSSGYSSGEQIDVDITKPKRMICGANKPPGENPARVVVARR</sequence>
<evidence type="ECO:0000313" key="3">
    <source>
        <dbReference type="Proteomes" id="UP000630594"/>
    </source>
</evidence>
<reference evidence="3" key="1">
    <citation type="journal article" date="2019" name="Int. J. Syst. Evol. Microbiol.">
        <title>The Global Catalogue of Microorganisms (GCM) 10K type strain sequencing project: providing services to taxonomists for standard genome sequencing and annotation.</title>
        <authorList>
            <consortium name="The Broad Institute Genomics Platform"/>
            <consortium name="The Broad Institute Genome Sequencing Center for Infectious Disease"/>
            <person name="Wu L."/>
            <person name="Ma J."/>
        </authorList>
    </citation>
    <scope>NUCLEOTIDE SEQUENCE [LARGE SCALE GENOMIC DNA]</scope>
    <source>
        <strain evidence="3">CCM 7403</strain>
    </source>
</reference>
<evidence type="ECO:0000313" key="2">
    <source>
        <dbReference type="EMBL" id="GGD09595.1"/>
    </source>
</evidence>
<organism evidence="2 3">
    <name type="scientific">Nocardioides daphniae</name>
    <dbReference type="NCBI Taxonomy" id="402297"/>
    <lineage>
        <taxon>Bacteria</taxon>
        <taxon>Bacillati</taxon>
        <taxon>Actinomycetota</taxon>
        <taxon>Actinomycetes</taxon>
        <taxon>Propionibacteriales</taxon>
        <taxon>Nocardioidaceae</taxon>
        <taxon>Nocardioides</taxon>
    </lineage>
</organism>
<dbReference type="EMBL" id="BMCK01000001">
    <property type="protein sequence ID" value="GGD09595.1"/>
    <property type="molecule type" value="Genomic_DNA"/>
</dbReference>